<dbReference type="PANTHER" id="PTHR33498:SF1">
    <property type="entry name" value="TRANSPOSASE FOR INSERTION SEQUENCE ELEMENT IS1557"/>
    <property type="match status" value="1"/>
</dbReference>
<reference evidence="3 4" key="1">
    <citation type="submission" date="2019-07" db="EMBL/GenBank/DDBJ databases">
        <title>New species of Amycolatopsis and Streptomyces.</title>
        <authorList>
            <person name="Duangmal K."/>
            <person name="Teo W.F.A."/>
            <person name="Lipun K."/>
        </authorList>
    </citation>
    <scope>NUCLEOTIDE SEQUENCE [LARGE SCALE GENOMIC DNA]</scope>
    <source>
        <strain evidence="3 4">NBRC 109810</strain>
    </source>
</reference>
<evidence type="ECO:0000313" key="4">
    <source>
        <dbReference type="Proteomes" id="UP000325849"/>
    </source>
</evidence>
<evidence type="ECO:0000313" key="3">
    <source>
        <dbReference type="EMBL" id="MPY35315.1"/>
    </source>
</evidence>
<feature type="domain" description="Transposase IS204/IS1001/IS1096/IS1165 zinc-finger" evidence="2">
    <location>
        <begin position="52"/>
        <end position="94"/>
    </location>
</feature>
<evidence type="ECO:0000259" key="2">
    <source>
        <dbReference type="Pfam" id="PF14690"/>
    </source>
</evidence>
<comment type="caution">
    <text evidence="3">The sequence shown here is derived from an EMBL/GenBank/DDBJ whole genome shotgun (WGS) entry which is preliminary data.</text>
</comment>
<dbReference type="Pfam" id="PF14690">
    <property type="entry name" value="Zn_ribbon_ISL3"/>
    <property type="match status" value="1"/>
</dbReference>
<feature type="compositionally biased region" description="Basic residues" evidence="1">
    <location>
        <begin position="31"/>
        <end position="45"/>
    </location>
</feature>
<organism evidence="3 4">
    <name type="scientific">Streptomyces adustus</name>
    <dbReference type="NCBI Taxonomy" id="1609272"/>
    <lineage>
        <taxon>Bacteria</taxon>
        <taxon>Bacillati</taxon>
        <taxon>Actinomycetota</taxon>
        <taxon>Actinomycetes</taxon>
        <taxon>Kitasatosporales</taxon>
        <taxon>Streptomycetaceae</taxon>
        <taxon>Streptomyces</taxon>
    </lineage>
</organism>
<evidence type="ECO:0000256" key="1">
    <source>
        <dbReference type="SAM" id="MobiDB-lite"/>
    </source>
</evidence>
<dbReference type="Proteomes" id="UP000325849">
    <property type="component" value="Unassembled WGS sequence"/>
</dbReference>
<proteinExistence type="predicted"/>
<gene>
    <name evidence="3" type="ORF">FNH09_29975</name>
</gene>
<dbReference type="PANTHER" id="PTHR33498">
    <property type="entry name" value="TRANSPOSASE FOR INSERTION SEQUENCE ELEMENT IS1557"/>
    <property type="match status" value="1"/>
</dbReference>
<sequence>MPCPRRPVPTTGAGLEGPGRRRPTQDTQGSHRTRLPGRPRGRRHTAGGEVPKVCPGCGQVSDRVHSRNARHVADKAVGGRPVVIDLSVRRLYCEWPDCPKATLVEQVEELTERYQRRTPALRRVVTAAAVALAGSAGARLLSYAGMVTDAGTGKRTEVLRDRKNATVTAWLREHPGSRVVCRDGAAGFAQTVTDADPTIVQVADRRRCASPYRFRTSSTLSATCSAWMSRPLPLGCAYQGSL</sequence>
<dbReference type="InterPro" id="IPR029261">
    <property type="entry name" value="Transposase_Znf"/>
</dbReference>
<dbReference type="OrthoDB" id="3238779at2"/>
<name>A0A5N8VNC5_9ACTN</name>
<dbReference type="EMBL" id="VJZD01000153">
    <property type="protein sequence ID" value="MPY35315.1"/>
    <property type="molecule type" value="Genomic_DNA"/>
</dbReference>
<protein>
    <submittedName>
        <fullName evidence="3">Transposase</fullName>
    </submittedName>
</protein>
<dbReference type="InterPro" id="IPR047951">
    <property type="entry name" value="Transpos_ISL3"/>
</dbReference>
<accession>A0A5N8VNC5</accession>
<keyword evidence="4" id="KW-1185">Reference proteome</keyword>
<dbReference type="AlphaFoldDB" id="A0A5N8VNC5"/>
<feature type="region of interest" description="Disordered" evidence="1">
    <location>
        <begin position="1"/>
        <end position="59"/>
    </location>
</feature>